<dbReference type="InterPro" id="IPR004509">
    <property type="entry name" value="Competence_ComEA_HhH"/>
</dbReference>
<accession>A0ABY6JG51</accession>
<protein>
    <submittedName>
        <fullName evidence="4">Helix-hairpin-helix domain-containing protein</fullName>
    </submittedName>
</protein>
<keyword evidence="5" id="KW-1185">Reference proteome</keyword>
<dbReference type="PANTHER" id="PTHR21180">
    <property type="entry name" value="ENDONUCLEASE/EXONUCLEASE/PHOSPHATASE FAMILY DOMAIN-CONTAINING PROTEIN 1"/>
    <property type="match status" value="1"/>
</dbReference>
<feature type="chain" id="PRO_5046565455" evidence="2">
    <location>
        <begin position="26"/>
        <end position="126"/>
    </location>
</feature>
<dbReference type="Proteomes" id="UP001156318">
    <property type="component" value="Chromosome"/>
</dbReference>
<feature type="compositionally biased region" description="Polar residues" evidence="1">
    <location>
        <begin position="33"/>
        <end position="55"/>
    </location>
</feature>
<sequence>MKRGINAFLLSLAMMMGTVGYTAHAAPSAAKNEATQTRPESSGGAQASKSQTAQDSVLKASEEGVNINTATADELAQALNGVGGKKAQAIISYREEYGPFKSIDDLKQVPGMGDALVERNRAWIKL</sequence>
<evidence type="ECO:0000313" key="4">
    <source>
        <dbReference type="EMBL" id="UYU32803.1"/>
    </source>
</evidence>
<keyword evidence="2" id="KW-0732">Signal</keyword>
<proteinExistence type="predicted"/>
<dbReference type="PANTHER" id="PTHR21180:SF32">
    <property type="entry name" value="ENDONUCLEASE_EXONUCLEASE_PHOSPHATASE FAMILY DOMAIN-CONTAINING PROTEIN 1"/>
    <property type="match status" value="1"/>
</dbReference>
<name>A0ABY6JG51_9ENTR</name>
<evidence type="ECO:0000256" key="2">
    <source>
        <dbReference type="SAM" id="SignalP"/>
    </source>
</evidence>
<evidence type="ECO:0000259" key="3">
    <source>
        <dbReference type="SMART" id="SM00278"/>
    </source>
</evidence>
<feature type="domain" description="Helix-hairpin-helix DNA-binding motif class 1" evidence="3">
    <location>
        <begin position="74"/>
        <end position="93"/>
    </location>
</feature>
<dbReference type="Gene3D" id="1.10.150.280">
    <property type="entry name" value="AF1531-like domain"/>
    <property type="match status" value="1"/>
</dbReference>
<feature type="region of interest" description="Disordered" evidence="1">
    <location>
        <begin position="26"/>
        <end position="60"/>
    </location>
</feature>
<dbReference type="InterPro" id="IPR003583">
    <property type="entry name" value="Hlx-hairpin-Hlx_DNA-bd_motif"/>
</dbReference>
<organism evidence="4 5">
    <name type="scientific">Siccibacter colletis</name>
    <dbReference type="NCBI Taxonomy" id="1505757"/>
    <lineage>
        <taxon>Bacteria</taxon>
        <taxon>Pseudomonadati</taxon>
        <taxon>Pseudomonadota</taxon>
        <taxon>Gammaproteobacteria</taxon>
        <taxon>Enterobacterales</taxon>
        <taxon>Enterobacteriaceae</taxon>
        <taxon>Siccibacter</taxon>
    </lineage>
</organism>
<evidence type="ECO:0000256" key="1">
    <source>
        <dbReference type="SAM" id="MobiDB-lite"/>
    </source>
</evidence>
<dbReference type="SMART" id="SM00278">
    <property type="entry name" value="HhH1"/>
    <property type="match status" value="2"/>
</dbReference>
<dbReference type="NCBIfam" id="TIGR00426">
    <property type="entry name" value="competence protein ComEA helix-hairpin-helix repeat region"/>
    <property type="match status" value="1"/>
</dbReference>
<reference evidence="4 5" key="1">
    <citation type="submission" date="2021-05" db="EMBL/GenBank/DDBJ databases">
        <title>Isolation, identification, and the growth promoting effects of Pantoea dispersa strain YSD J2 from the aboveground leaves of Cyperus esculentus L.Var. Sativus.</title>
        <authorList>
            <person name="Wang S."/>
            <person name="Tang X.M."/>
            <person name="Huang Y.N."/>
        </authorList>
    </citation>
    <scope>NUCLEOTIDE SEQUENCE [LARGE SCALE GENOMIC DNA]</scope>
    <source>
        <strain evidence="5">YSD YN2</strain>
    </source>
</reference>
<dbReference type="EMBL" id="CP074352">
    <property type="protein sequence ID" value="UYU32803.1"/>
    <property type="molecule type" value="Genomic_DNA"/>
</dbReference>
<dbReference type="SUPFAM" id="SSF47781">
    <property type="entry name" value="RuvA domain 2-like"/>
    <property type="match status" value="1"/>
</dbReference>
<dbReference type="InterPro" id="IPR051675">
    <property type="entry name" value="Endo/Exo/Phosphatase_dom_1"/>
</dbReference>
<gene>
    <name evidence="4" type="ORF">KFZ77_04605</name>
</gene>
<evidence type="ECO:0000313" key="5">
    <source>
        <dbReference type="Proteomes" id="UP001156318"/>
    </source>
</evidence>
<dbReference type="InterPro" id="IPR010994">
    <property type="entry name" value="RuvA_2-like"/>
</dbReference>
<dbReference type="RefSeq" id="WP_264385556.1">
    <property type="nucleotide sequence ID" value="NZ_CP074352.1"/>
</dbReference>
<feature type="signal peptide" evidence="2">
    <location>
        <begin position="1"/>
        <end position="25"/>
    </location>
</feature>
<dbReference type="Pfam" id="PF12836">
    <property type="entry name" value="HHH_3"/>
    <property type="match status" value="1"/>
</dbReference>
<feature type="domain" description="Helix-hairpin-helix DNA-binding motif class 1" evidence="3">
    <location>
        <begin position="104"/>
        <end position="123"/>
    </location>
</feature>